<keyword evidence="3" id="KW-1185">Reference proteome</keyword>
<feature type="coiled-coil region" evidence="1">
    <location>
        <begin position="119"/>
        <end position="160"/>
    </location>
</feature>
<organism evidence="2 3">
    <name type="scientific">Petromyces alliaceus</name>
    <name type="common">Aspergillus alliaceus</name>
    <dbReference type="NCBI Taxonomy" id="209559"/>
    <lineage>
        <taxon>Eukaryota</taxon>
        <taxon>Fungi</taxon>
        <taxon>Dikarya</taxon>
        <taxon>Ascomycota</taxon>
        <taxon>Pezizomycotina</taxon>
        <taxon>Eurotiomycetes</taxon>
        <taxon>Eurotiomycetidae</taxon>
        <taxon>Eurotiales</taxon>
        <taxon>Aspergillaceae</taxon>
        <taxon>Aspergillus</taxon>
        <taxon>Aspergillus subgen. Circumdati</taxon>
    </lineage>
</organism>
<comment type="caution">
    <text evidence="2">The sequence shown here is derived from an EMBL/GenBank/DDBJ whole genome shotgun (WGS) entry which is preliminary data.</text>
</comment>
<dbReference type="AlphaFoldDB" id="A0A8H6E2A9"/>
<dbReference type="PANTHER" id="PTHR47843">
    <property type="entry name" value="BTB DOMAIN-CONTAINING PROTEIN-RELATED"/>
    <property type="match status" value="1"/>
</dbReference>
<gene>
    <name evidence="2" type="ORF">ETB97_008865</name>
</gene>
<keyword evidence="1" id="KW-0175">Coiled coil</keyword>
<reference evidence="2 3" key="1">
    <citation type="submission" date="2019-04" db="EMBL/GenBank/DDBJ databases">
        <title>Aspergillus burnettii sp. nov., novel species from soil in southeast Queensland.</title>
        <authorList>
            <person name="Gilchrist C.L.M."/>
            <person name="Pitt J.I."/>
            <person name="Lange L."/>
            <person name="Lacey H.J."/>
            <person name="Vuong D."/>
            <person name="Midgley D.J."/>
            <person name="Greenfield P."/>
            <person name="Bradbury M."/>
            <person name="Lacey E."/>
            <person name="Busk P.K."/>
            <person name="Pilgaard B."/>
            <person name="Chooi Y.H."/>
            <person name="Piggott A.M."/>
        </authorList>
    </citation>
    <scope>NUCLEOTIDE SEQUENCE [LARGE SCALE GENOMIC DNA]</scope>
    <source>
        <strain evidence="2 3">FRR 5400</strain>
    </source>
</reference>
<sequence>MIDFLYSQGYTVNESNTANPNHPTNTRTTNVLLQHVQVNAIADYYGITQLSDLATSNIRAVLQSQWSTSNFSTVVKETFSTTGDRPLQHMLALTASDHIEELLSSATFPNLEPLHGFAVSILREVLAKYQSRLKALDKEIQALTLLVTAKENEVKAIQARRHSDTTKVHRVIRNINHCISIVNRAALCGACNDDAGCYISRSGRMEEPTYIVRCIRCHYRYRE</sequence>
<dbReference type="EMBL" id="SPNV01000406">
    <property type="protein sequence ID" value="KAF5855630.1"/>
    <property type="molecule type" value="Genomic_DNA"/>
</dbReference>
<dbReference type="Proteomes" id="UP000541154">
    <property type="component" value="Unassembled WGS sequence"/>
</dbReference>
<proteinExistence type="predicted"/>
<evidence type="ECO:0000313" key="3">
    <source>
        <dbReference type="Proteomes" id="UP000541154"/>
    </source>
</evidence>
<accession>A0A8H6E2A9</accession>
<protein>
    <submittedName>
        <fullName evidence="2">Uncharacterized protein</fullName>
    </submittedName>
</protein>
<name>A0A8H6E2A9_PETAA</name>
<evidence type="ECO:0000256" key="1">
    <source>
        <dbReference type="SAM" id="Coils"/>
    </source>
</evidence>
<dbReference type="PANTHER" id="PTHR47843:SF5">
    <property type="entry name" value="BTB_POZ DOMAIN PROTEIN"/>
    <property type="match status" value="1"/>
</dbReference>
<evidence type="ECO:0000313" key="2">
    <source>
        <dbReference type="EMBL" id="KAF5855630.1"/>
    </source>
</evidence>